<dbReference type="RefSeq" id="WP_208674264.1">
    <property type="nucleotide sequence ID" value="NZ_CP030139.2"/>
</dbReference>
<evidence type="ECO:0000313" key="9">
    <source>
        <dbReference type="Proteomes" id="UP000267249"/>
    </source>
</evidence>
<evidence type="ECO:0000256" key="4">
    <source>
        <dbReference type="ARBA" id="ARBA00022695"/>
    </source>
</evidence>
<gene>
    <name evidence="8" type="ORF">DOP62_12545</name>
</gene>
<feature type="binding site" evidence="6">
    <location>
        <position position="136"/>
    </location>
    <ligand>
        <name>NAD(+)</name>
        <dbReference type="ChEBI" id="CHEBI:57540"/>
    </ligand>
</feature>
<comment type="similarity">
    <text evidence="6">Belongs to the DarT ADP-ribosyltransferase family.</text>
</comment>
<keyword evidence="5 6" id="KW-0238">DNA-binding</keyword>
<keyword evidence="1 6" id="KW-1277">Toxin-antitoxin system</keyword>
<proteinExistence type="inferred from homology"/>
<feature type="domain" description="DarT" evidence="7">
    <location>
        <begin position="92"/>
        <end position="275"/>
    </location>
</feature>
<evidence type="ECO:0000256" key="3">
    <source>
        <dbReference type="ARBA" id="ARBA00022679"/>
    </source>
</evidence>
<dbReference type="GO" id="GO:0003677">
    <property type="term" value="F:DNA binding"/>
    <property type="evidence" value="ECO:0007669"/>
    <property type="project" value="UniProtKB-UniRule"/>
</dbReference>
<dbReference type="InterPro" id="IPR029494">
    <property type="entry name" value="DarT"/>
</dbReference>
<evidence type="ECO:0000259" key="7">
    <source>
        <dbReference type="PROSITE" id="PS52018"/>
    </source>
</evidence>
<accession>A0AAN1QQD0</accession>
<keyword evidence="2 6" id="KW-0328">Glycosyltransferase</keyword>
<keyword evidence="4 6" id="KW-0548">Nucleotidyltransferase</keyword>
<evidence type="ECO:0000256" key="6">
    <source>
        <dbReference type="PROSITE-ProRule" id="PRU01362"/>
    </source>
</evidence>
<dbReference type="GO" id="GO:0016757">
    <property type="term" value="F:glycosyltransferase activity"/>
    <property type="evidence" value="ECO:0007669"/>
    <property type="project" value="UniProtKB-UniRule"/>
</dbReference>
<name>A0AAN1QQD0_SYNEL</name>
<evidence type="ECO:0000256" key="1">
    <source>
        <dbReference type="ARBA" id="ARBA00022649"/>
    </source>
</evidence>
<feature type="binding site" evidence="6">
    <location>
        <begin position="96"/>
        <end position="98"/>
    </location>
    <ligand>
        <name>NAD(+)</name>
        <dbReference type="ChEBI" id="CHEBI:57540"/>
    </ligand>
</feature>
<dbReference type="EMBL" id="CP030139">
    <property type="protein sequence ID" value="AZB73426.1"/>
    <property type="molecule type" value="Genomic_DNA"/>
</dbReference>
<keyword evidence="3 6" id="KW-0808">Transferase</keyword>
<sequence length="275" mass="31105">MTPLFNVGSYVEETRFGATQHDSYHNISGRGQSRRLKQGQIIKLTPRFFVSGFDALIQWTDGTKDCRVAGQYHLNLLPAPNLKKRLLAGKFDCLYHMTHIQNLSSILASGILSNAEIKRRRVSIADISDSSVQARRDEIEPIYDRSIHEYVPFYLNPKNPMLYRRKEMQNEIVIIAVSTSVLSSNCHVFTDGNAAANATLFSDDESVINNSKDVLCAQYWTDYDDGKRRRCAEVLVYPSVGVKYIEKIACNNEATRAHVASITNIQSTIEKGLYF</sequence>
<comment type="caution">
    <text evidence="6">Lacks conserved residue(s) required for the propagation of feature annotation.</text>
</comment>
<dbReference type="AlphaFoldDB" id="A0AAN1QQD0"/>
<dbReference type="PROSITE" id="PS52018">
    <property type="entry name" value="DART"/>
    <property type="match status" value="1"/>
</dbReference>
<organism evidence="8 9">
    <name type="scientific">Synechococcus elongatus PCC 11801</name>
    <dbReference type="NCBI Taxonomy" id="2219813"/>
    <lineage>
        <taxon>Bacteria</taxon>
        <taxon>Bacillati</taxon>
        <taxon>Cyanobacteriota</taxon>
        <taxon>Cyanophyceae</taxon>
        <taxon>Synechococcales</taxon>
        <taxon>Synechococcaceae</taxon>
        <taxon>Synechococcus</taxon>
    </lineage>
</organism>
<dbReference type="Pfam" id="PF14487">
    <property type="entry name" value="DarT"/>
    <property type="match status" value="1"/>
</dbReference>
<evidence type="ECO:0000256" key="2">
    <source>
        <dbReference type="ARBA" id="ARBA00022676"/>
    </source>
</evidence>
<comment type="catalytic activity">
    <reaction evidence="6">
        <text>a thymidine in DNA + NAD(+) = an N-(ADP-alpha-D-ribosyl)-thymidine in DNA + nicotinamide + H(+)</text>
        <dbReference type="Rhea" id="RHEA:71651"/>
        <dbReference type="Rhea" id="RHEA-COMP:13556"/>
        <dbReference type="Rhea" id="RHEA-COMP:18051"/>
        <dbReference type="ChEBI" id="CHEBI:15378"/>
        <dbReference type="ChEBI" id="CHEBI:17154"/>
        <dbReference type="ChEBI" id="CHEBI:57540"/>
        <dbReference type="ChEBI" id="CHEBI:137386"/>
        <dbReference type="ChEBI" id="CHEBI:191199"/>
    </reaction>
</comment>
<evidence type="ECO:0000313" key="8">
    <source>
        <dbReference type="EMBL" id="AZB73426.1"/>
    </source>
</evidence>
<feature type="active site" evidence="6">
    <location>
        <position position="233"/>
    </location>
</feature>
<feature type="active site" description="Proton acceptor" evidence="6">
    <location>
        <position position="136"/>
    </location>
</feature>
<protein>
    <submittedName>
        <fullName evidence="8">DUF4433 domain-containing protein</fullName>
    </submittedName>
</protein>
<dbReference type="GO" id="GO:0016779">
    <property type="term" value="F:nucleotidyltransferase activity"/>
    <property type="evidence" value="ECO:0007669"/>
    <property type="project" value="UniProtKB-UniRule"/>
</dbReference>
<dbReference type="Proteomes" id="UP000267249">
    <property type="component" value="Chromosome"/>
</dbReference>
<evidence type="ECO:0000256" key="5">
    <source>
        <dbReference type="ARBA" id="ARBA00023125"/>
    </source>
</evidence>
<reference evidence="8 9" key="1">
    <citation type="journal article" date="2018" name="Sci. Rep.">
        <title>Genome Features and Biochemical Characteristics of a Robust, Fast Growing and Naturally Transformable Cyanobacterium Synechococcus elongatus PCC 11801 Isolated from India.</title>
        <authorList>
            <person name="Jaiswal D."/>
            <person name="Sengupta A."/>
            <person name="Sohoni S."/>
            <person name="Sengupta S."/>
            <person name="Phadnavis A.G."/>
            <person name="Pakrasi H.B."/>
            <person name="Wangikar P.P."/>
        </authorList>
    </citation>
    <scope>NUCLEOTIDE SEQUENCE [LARGE SCALE GENOMIC DNA]</scope>
    <source>
        <strain evidence="8 9">PCC 11801</strain>
    </source>
</reference>